<evidence type="ECO:0000313" key="2">
    <source>
        <dbReference type="Proteomes" id="UP000664859"/>
    </source>
</evidence>
<dbReference type="OrthoDB" id="10263463at2759"/>
<dbReference type="EMBL" id="JAFCMP010000550">
    <property type="protein sequence ID" value="KAG5175383.1"/>
    <property type="molecule type" value="Genomic_DNA"/>
</dbReference>
<reference evidence="1" key="1">
    <citation type="submission" date="2021-02" db="EMBL/GenBank/DDBJ databases">
        <title>First Annotated Genome of the Yellow-green Alga Tribonema minus.</title>
        <authorList>
            <person name="Mahan K.M."/>
        </authorList>
    </citation>
    <scope>NUCLEOTIDE SEQUENCE</scope>
    <source>
        <strain evidence="1">UTEX B ZZ1240</strain>
    </source>
</reference>
<name>A0A835YRW5_9STRA</name>
<protein>
    <submittedName>
        <fullName evidence="1">Uncharacterized protein</fullName>
    </submittedName>
</protein>
<evidence type="ECO:0000313" key="1">
    <source>
        <dbReference type="EMBL" id="KAG5175383.1"/>
    </source>
</evidence>
<accession>A0A835YRW5</accession>
<dbReference type="Proteomes" id="UP000664859">
    <property type="component" value="Unassembled WGS sequence"/>
</dbReference>
<organism evidence="1 2">
    <name type="scientific">Tribonema minus</name>
    <dbReference type="NCBI Taxonomy" id="303371"/>
    <lineage>
        <taxon>Eukaryota</taxon>
        <taxon>Sar</taxon>
        <taxon>Stramenopiles</taxon>
        <taxon>Ochrophyta</taxon>
        <taxon>PX clade</taxon>
        <taxon>Xanthophyceae</taxon>
        <taxon>Tribonematales</taxon>
        <taxon>Tribonemataceae</taxon>
        <taxon>Tribonema</taxon>
    </lineage>
</organism>
<gene>
    <name evidence="1" type="ORF">JKP88DRAFT_351503</name>
</gene>
<sequence>MEEDEDAPHPLRTAEWRMSTRKLLGFKREDEYFTFHKDGTVESPGKADGRWWFDVGGLHWELKEPSATATHYRAELHWNIFGTQPRMFRGTVTRDRSPSSFMPPWLLRPVISTFTGYGIGDDTADTTYKHRQSESFV</sequence>
<keyword evidence="2" id="KW-1185">Reference proteome</keyword>
<comment type="caution">
    <text evidence="1">The sequence shown here is derived from an EMBL/GenBank/DDBJ whole genome shotgun (WGS) entry which is preliminary data.</text>
</comment>
<proteinExistence type="predicted"/>
<dbReference type="AlphaFoldDB" id="A0A835YRW5"/>